<dbReference type="Pfam" id="PF11918">
    <property type="entry name" value="Peptidase_S41_N"/>
    <property type="match status" value="1"/>
</dbReference>
<dbReference type="GO" id="GO:0008236">
    <property type="term" value="F:serine-type peptidase activity"/>
    <property type="evidence" value="ECO:0007669"/>
    <property type="project" value="InterPro"/>
</dbReference>
<dbReference type="EMBL" id="PDUD01000026">
    <property type="protein sequence ID" value="PHN04318.1"/>
    <property type="molecule type" value="Genomic_DNA"/>
</dbReference>
<dbReference type="SUPFAM" id="SSF48452">
    <property type="entry name" value="TPR-like"/>
    <property type="match status" value="1"/>
</dbReference>
<dbReference type="InterPro" id="IPR019734">
    <property type="entry name" value="TPR_rpt"/>
</dbReference>
<name>A0A2D0N7E1_FLAN2</name>
<sequence length="443" mass="49536">MYFRTVFHGLLILFLSCSVQVTAQTTSEIIQSIQQLMLEQYIFLDKAEEVNAHLEQLQQDGYFDAYKAPEDLAGALTREMRKITRDYHLGVQAPQLPAAETPVEQPDPLRGLTRYNPSMINGYQYFEDNVGYFDMRFFGGGEVNLGLLDNSLEKLSKADALIIDLRYSMGGSPSTVQYLCSYFFDEDMLLTSIYSRYNDHTREYRTVEVNGRKRPNVPLFILTSDRTFSAAEGLPYALQSQGRATIVGEVTRGGAHPTRSHSLPGGFRVRIPFARSLNPITQSNWEGVGVIPDVQVPEEEALEKAKELAAAAAEKYRENLFAPLLTALDAVHGKSGSSEAERVYPEVRKMLNNGILSELDINRLGYNYLLGSEREAALLLFEANIRLHPESANAFDSYAEALAGSGERDKALENYKKAVALAKAQNLDNLAVFEQNLAAFERK</sequence>
<dbReference type="Gene3D" id="3.90.226.10">
    <property type="entry name" value="2-enoyl-CoA Hydratase, Chain A, domain 1"/>
    <property type="match status" value="1"/>
</dbReference>
<dbReference type="PANTHER" id="PTHR11261:SF3">
    <property type="entry name" value="RETINOL-BINDING PROTEIN 3"/>
    <property type="match status" value="1"/>
</dbReference>
<dbReference type="SUPFAM" id="SSF52096">
    <property type="entry name" value="ClpP/crotonase"/>
    <property type="match status" value="1"/>
</dbReference>
<keyword evidence="5" id="KW-1185">Reference proteome</keyword>
<feature type="signal peptide" evidence="2">
    <location>
        <begin position="1"/>
        <end position="23"/>
    </location>
</feature>
<evidence type="ECO:0000256" key="2">
    <source>
        <dbReference type="SAM" id="SignalP"/>
    </source>
</evidence>
<dbReference type="Gene3D" id="3.30.750.44">
    <property type="match status" value="1"/>
</dbReference>
<dbReference type="InterPro" id="IPR005151">
    <property type="entry name" value="Tail-specific_protease"/>
</dbReference>
<evidence type="ECO:0000259" key="3">
    <source>
        <dbReference type="SMART" id="SM00245"/>
    </source>
</evidence>
<dbReference type="Pfam" id="PF03572">
    <property type="entry name" value="Peptidase_S41"/>
    <property type="match status" value="1"/>
</dbReference>
<dbReference type="Gene3D" id="1.25.40.10">
    <property type="entry name" value="Tetratricopeptide repeat domain"/>
    <property type="match status" value="1"/>
</dbReference>
<dbReference type="GO" id="GO:0006508">
    <property type="term" value="P:proteolysis"/>
    <property type="evidence" value="ECO:0007669"/>
    <property type="project" value="InterPro"/>
</dbReference>
<dbReference type="RefSeq" id="WP_099152344.1">
    <property type="nucleotide sequence ID" value="NZ_PDUD01000026.1"/>
</dbReference>
<evidence type="ECO:0000256" key="1">
    <source>
        <dbReference type="PROSITE-ProRule" id="PRU00339"/>
    </source>
</evidence>
<dbReference type="PROSITE" id="PS51257">
    <property type="entry name" value="PROKAR_LIPOPROTEIN"/>
    <property type="match status" value="1"/>
</dbReference>
<dbReference type="AlphaFoldDB" id="A0A2D0N7E1"/>
<accession>A0A2D0N7E1</accession>
<dbReference type="InterPro" id="IPR011990">
    <property type="entry name" value="TPR-like_helical_dom_sf"/>
</dbReference>
<keyword evidence="1" id="KW-0802">TPR repeat</keyword>
<protein>
    <recommendedName>
        <fullName evidence="3">Tail specific protease domain-containing protein</fullName>
    </recommendedName>
</protein>
<dbReference type="PANTHER" id="PTHR11261">
    <property type="entry name" value="INTERPHOTORECEPTOR RETINOID-BINDING PROTEIN"/>
    <property type="match status" value="1"/>
</dbReference>
<comment type="caution">
    <text evidence="4">The sequence shown here is derived from an EMBL/GenBank/DDBJ whole genome shotgun (WGS) entry which is preliminary data.</text>
</comment>
<dbReference type="OrthoDB" id="6397760at2"/>
<feature type="domain" description="Tail specific protease" evidence="3">
    <location>
        <begin position="105"/>
        <end position="297"/>
    </location>
</feature>
<evidence type="ECO:0000313" key="4">
    <source>
        <dbReference type="EMBL" id="PHN04318.1"/>
    </source>
</evidence>
<dbReference type="CDD" id="cd07563">
    <property type="entry name" value="Peptidase_S41_IRBP"/>
    <property type="match status" value="1"/>
</dbReference>
<dbReference type="InterPro" id="IPR029045">
    <property type="entry name" value="ClpP/crotonase-like_dom_sf"/>
</dbReference>
<keyword evidence="2" id="KW-0732">Signal</keyword>
<feature type="repeat" description="TPR" evidence="1">
    <location>
        <begin position="392"/>
        <end position="425"/>
    </location>
</feature>
<dbReference type="Proteomes" id="UP000223913">
    <property type="component" value="Unassembled WGS sequence"/>
</dbReference>
<reference evidence="4 5" key="1">
    <citation type="submission" date="2017-10" db="EMBL/GenBank/DDBJ databases">
        <title>The draft genome sequence of Lewinella nigricans NBRC 102662.</title>
        <authorList>
            <person name="Wang K."/>
        </authorList>
    </citation>
    <scope>NUCLEOTIDE SEQUENCE [LARGE SCALE GENOMIC DNA]</scope>
    <source>
        <strain evidence="4 5">NBRC 102662</strain>
    </source>
</reference>
<dbReference type="PROSITE" id="PS50005">
    <property type="entry name" value="TPR"/>
    <property type="match status" value="1"/>
</dbReference>
<gene>
    <name evidence="4" type="ORF">CRP01_22410</name>
</gene>
<evidence type="ECO:0000313" key="5">
    <source>
        <dbReference type="Proteomes" id="UP000223913"/>
    </source>
</evidence>
<proteinExistence type="predicted"/>
<dbReference type="SMART" id="SM00245">
    <property type="entry name" value="TSPc"/>
    <property type="match status" value="1"/>
</dbReference>
<feature type="chain" id="PRO_5012587386" description="Tail specific protease domain-containing protein" evidence="2">
    <location>
        <begin position="24"/>
        <end position="443"/>
    </location>
</feature>
<organism evidence="4 5">
    <name type="scientific">Flavilitoribacter nigricans (strain ATCC 23147 / DSM 23189 / NBRC 102662 / NCIMB 1420 / SS-2)</name>
    <name type="common">Lewinella nigricans</name>
    <dbReference type="NCBI Taxonomy" id="1122177"/>
    <lineage>
        <taxon>Bacteria</taxon>
        <taxon>Pseudomonadati</taxon>
        <taxon>Bacteroidota</taxon>
        <taxon>Saprospiria</taxon>
        <taxon>Saprospirales</taxon>
        <taxon>Lewinellaceae</taxon>
        <taxon>Flavilitoribacter</taxon>
    </lineage>
</organism>